<evidence type="ECO:0000256" key="1">
    <source>
        <dbReference type="SAM" id="MobiDB-lite"/>
    </source>
</evidence>
<evidence type="ECO:0000313" key="2">
    <source>
        <dbReference type="EMBL" id="JAB70338.1"/>
    </source>
</evidence>
<reference evidence="2" key="1">
    <citation type="journal article" date="2015" name="Sci. Rep.">
        <title>Tissue- and time-dependent transcription in Ixodes ricinus salivary glands and midguts when blood feeding on the vertebrate host.</title>
        <authorList>
            <person name="Kotsyfakis M."/>
            <person name="Schwarz A."/>
            <person name="Erhart J."/>
            <person name="Ribeiro J.M."/>
        </authorList>
    </citation>
    <scope>NUCLEOTIDE SEQUENCE</scope>
    <source>
        <tissue evidence="2">Salivary gland and midgut</tissue>
    </source>
</reference>
<dbReference type="EMBL" id="GANP01014130">
    <property type="protein sequence ID" value="JAB70338.1"/>
    <property type="molecule type" value="mRNA"/>
</dbReference>
<dbReference type="AlphaFoldDB" id="V5HB18"/>
<feature type="region of interest" description="Disordered" evidence="1">
    <location>
        <begin position="55"/>
        <end position="89"/>
    </location>
</feature>
<sequence length="89" mass="9452">MQRCLSPHVGAVWVQAVPVDQETNSINGPCLSCQMQTVASKNVYGTHVCVGSSSRGLSSGDAEMNSHNAAYQNGRNKTIMRNNATGPET</sequence>
<feature type="compositionally biased region" description="Polar residues" evidence="1">
    <location>
        <begin position="65"/>
        <end position="89"/>
    </location>
</feature>
<accession>V5HB18</accession>
<proteinExistence type="evidence at transcript level"/>
<organism evidence="2">
    <name type="scientific">Ixodes ricinus</name>
    <name type="common">Common tick</name>
    <name type="synonym">Acarus ricinus</name>
    <dbReference type="NCBI Taxonomy" id="34613"/>
    <lineage>
        <taxon>Eukaryota</taxon>
        <taxon>Metazoa</taxon>
        <taxon>Ecdysozoa</taxon>
        <taxon>Arthropoda</taxon>
        <taxon>Chelicerata</taxon>
        <taxon>Arachnida</taxon>
        <taxon>Acari</taxon>
        <taxon>Parasitiformes</taxon>
        <taxon>Ixodida</taxon>
        <taxon>Ixodoidea</taxon>
        <taxon>Ixodidae</taxon>
        <taxon>Ixodinae</taxon>
        <taxon>Ixodes</taxon>
    </lineage>
</organism>
<protein>
    <submittedName>
        <fullName evidence="2">Uncharacterized protein</fullName>
    </submittedName>
</protein>
<name>V5HB18_IXORI</name>